<dbReference type="InterPro" id="IPR027485">
    <property type="entry name" value="AMMECR1_N"/>
</dbReference>
<dbReference type="EMBL" id="PETS01000061">
    <property type="protein sequence ID" value="PIV51487.1"/>
    <property type="molecule type" value="Genomic_DNA"/>
</dbReference>
<dbReference type="InterPro" id="IPR036071">
    <property type="entry name" value="AMMECR1_dom_sf"/>
</dbReference>
<dbReference type="NCBIfam" id="TIGR00296">
    <property type="entry name" value="TIGR00296 family protein"/>
    <property type="match status" value="1"/>
</dbReference>
<accession>A0A2M7DP06</accession>
<dbReference type="NCBIfam" id="TIGR04336">
    <property type="entry name" value="AmmeMemoSam_B"/>
    <property type="match status" value="1"/>
</dbReference>
<evidence type="ECO:0000313" key="6">
    <source>
        <dbReference type="Proteomes" id="UP000228896"/>
    </source>
</evidence>
<dbReference type="Pfam" id="PF01875">
    <property type="entry name" value="Memo"/>
    <property type="match status" value="1"/>
</dbReference>
<comment type="similarity">
    <text evidence="1 2">Belongs to the MEMO1 family.</text>
</comment>
<dbReference type="InterPro" id="IPR002737">
    <property type="entry name" value="MEMO1_fam"/>
</dbReference>
<dbReference type="HAMAP" id="MF_00055">
    <property type="entry name" value="MEMO1"/>
    <property type="match status" value="1"/>
</dbReference>
<dbReference type="PANTHER" id="PTHR11060">
    <property type="entry name" value="PROTEIN MEMO1"/>
    <property type="match status" value="1"/>
</dbReference>
<dbReference type="Gene3D" id="3.30.700.20">
    <property type="entry name" value="Hypothetical protein ph0010, domain 1"/>
    <property type="match status" value="1"/>
</dbReference>
<proteinExistence type="inferred from homology"/>
<sequence length="506" mass="56562">MNRYFLLVLSIFILSFCSVSETKLTENNMMENIRQPAVAGQFYPDDPEKLEFKIKGYLEAASNKPSGGEIKAIIVPHAGYDFSAPVAAEAYKRIEGKSYARVIIICNSHTAYFDGLAVDDSDAWQTPLGEVEADREFTDKLVKADNIIKYNNEAHKSEHALEVQLPFLQVALTNDFKIAPILFGNTEDESYVKLAEILTANLGDNDLVVISTDMSHYPSYANANNIDKRTLDLIIGGDIEKLTEHILNTGEKNIYNEQTLLCGIDGVKTIMALREKLNWLEPEILKYANSGDAASGDKKSVVGYGTIIYKTAKNKQPAAAKEEKKLLNRRQQKELLKIARTSVENYISEEKIADFNITDERLNRPEGAFVTLSVNGKLRGCIGRILSEDEPLWQIVRDMAMVAATEDNRFLPVSQEELKNLKYEISVLSQPEIINNWQEIELGKHGVIVEKGNSSGVFLPQVADETGWSKEEFLSQLCAQKVGLPADCYKADNIKLSVFTAQVFKD</sequence>
<evidence type="ECO:0000313" key="5">
    <source>
        <dbReference type="EMBL" id="PIV51487.1"/>
    </source>
</evidence>
<dbReference type="AlphaFoldDB" id="A0A2M7DP06"/>
<dbReference type="SUPFAM" id="SSF143447">
    <property type="entry name" value="AMMECR1-like"/>
    <property type="match status" value="1"/>
</dbReference>
<dbReference type="InterPro" id="IPR027623">
    <property type="entry name" value="AmmeMemoSam_A"/>
</dbReference>
<evidence type="ECO:0000256" key="3">
    <source>
        <dbReference type="SAM" id="SignalP"/>
    </source>
</evidence>
<keyword evidence="3" id="KW-0732">Signal</keyword>
<evidence type="ECO:0000256" key="2">
    <source>
        <dbReference type="HAMAP-Rule" id="MF_00055"/>
    </source>
</evidence>
<evidence type="ECO:0000259" key="4">
    <source>
        <dbReference type="PROSITE" id="PS51112"/>
    </source>
</evidence>
<dbReference type="CDD" id="cd07361">
    <property type="entry name" value="MEMO_like"/>
    <property type="match status" value="1"/>
</dbReference>
<dbReference type="Pfam" id="PF01871">
    <property type="entry name" value="AMMECR1"/>
    <property type="match status" value="1"/>
</dbReference>
<dbReference type="PANTHER" id="PTHR11060:SF0">
    <property type="entry name" value="PROTEIN MEMO1"/>
    <property type="match status" value="1"/>
</dbReference>
<organism evidence="5 6">
    <name type="scientific">Candidatus Falkowbacteria bacterium CG02_land_8_20_14_3_00_36_14</name>
    <dbReference type="NCBI Taxonomy" id="1974560"/>
    <lineage>
        <taxon>Bacteria</taxon>
        <taxon>Candidatus Falkowiibacteriota</taxon>
    </lineage>
</organism>
<dbReference type="PROSITE" id="PS51112">
    <property type="entry name" value="AMMECR1"/>
    <property type="match status" value="1"/>
</dbReference>
<dbReference type="InterPro" id="IPR023473">
    <property type="entry name" value="AMMECR1"/>
</dbReference>
<dbReference type="Gene3D" id="3.40.830.10">
    <property type="entry name" value="LigB-like"/>
    <property type="match status" value="1"/>
</dbReference>
<dbReference type="InterPro" id="IPR002733">
    <property type="entry name" value="AMMECR1_domain"/>
</dbReference>
<feature type="chain" id="PRO_5014889163" description="MEMO1 family protein COS18_02645" evidence="3">
    <location>
        <begin position="21"/>
        <end position="506"/>
    </location>
</feature>
<evidence type="ECO:0000256" key="1">
    <source>
        <dbReference type="ARBA" id="ARBA00006315"/>
    </source>
</evidence>
<gene>
    <name evidence="5" type="ORF">COS18_02645</name>
</gene>
<feature type="signal peptide" evidence="3">
    <location>
        <begin position="1"/>
        <end position="20"/>
    </location>
</feature>
<dbReference type="Proteomes" id="UP000228896">
    <property type="component" value="Unassembled WGS sequence"/>
</dbReference>
<dbReference type="Gene3D" id="3.30.1490.150">
    <property type="entry name" value="Hypothetical protein ph0010, domain 2"/>
    <property type="match status" value="1"/>
</dbReference>
<protein>
    <recommendedName>
        <fullName evidence="2">MEMO1 family protein COS18_02645</fullName>
    </recommendedName>
</protein>
<comment type="caution">
    <text evidence="5">The sequence shown here is derived from an EMBL/GenBank/DDBJ whole genome shotgun (WGS) entry which is preliminary data.</text>
</comment>
<dbReference type="NCBIfam" id="TIGR04335">
    <property type="entry name" value="AmmeMemoSam_A"/>
    <property type="match status" value="1"/>
</dbReference>
<name>A0A2M7DP06_9BACT</name>
<reference evidence="6" key="1">
    <citation type="submission" date="2017-09" db="EMBL/GenBank/DDBJ databases">
        <title>Depth-based differentiation of microbial function through sediment-hosted aquifers and enrichment of novel symbionts in the deep terrestrial subsurface.</title>
        <authorList>
            <person name="Probst A.J."/>
            <person name="Ladd B."/>
            <person name="Jarett J.K."/>
            <person name="Geller-Mcgrath D.E."/>
            <person name="Sieber C.M.K."/>
            <person name="Emerson J.B."/>
            <person name="Anantharaman K."/>
            <person name="Thomas B.C."/>
            <person name="Malmstrom R."/>
            <person name="Stieglmeier M."/>
            <person name="Klingl A."/>
            <person name="Woyke T."/>
            <person name="Ryan C.M."/>
            <person name="Banfield J.F."/>
        </authorList>
    </citation>
    <scope>NUCLEOTIDE SEQUENCE [LARGE SCALE GENOMIC DNA]</scope>
</reference>
<feature type="domain" description="AMMECR1" evidence="4">
    <location>
        <begin position="330"/>
        <end position="506"/>
    </location>
</feature>